<name>A0A2P2GKZ3_STREW</name>
<dbReference type="InterPro" id="IPR005148">
    <property type="entry name" value="Arg-tRNA-synth_N"/>
</dbReference>
<dbReference type="Gene3D" id="1.10.730.10">
    <property type="entry name" value="Isoleucyl-tRNA Synthetase, Domain 1"/>
    <property type="match status" value="1"/>
</dbReference>
<evidence type="ECO:0000256" key="2">
    <source>
        <dbReference type="ARBA" id="ARBA00022598"/>
    </source>
</evidence>
<dbReference type="SUPFAM" id="SSF47323">
    <property type="entry name" value="Anticodon-binding domain of a subclass of class I aminoacyl-tRNA synthetases"/>
    <property type="match status" value="1"/>
</dbReference>
<keyword evidence="8" id="KW-0030">Aminoacyl-tRNA synthetase</keyword>
<dbReference type="InterPro" id="IPR009080">
    <property type="entry name" value="tRNAsynth_Ia_anticodon-bd"/>
</dbReference>
<dbReference type="SUPFAM" id="SSF55190">
    <property type="entry name" value="Arginyl-tRNA synthetase (ArgRS), N-terminal 'additional' domain"/>
    <property type="match status" value="1"/>
</dbReference>
<evidence type="ECO:0000313" key="9">
    <source>
        <dbReference type="Proteomes" id="UP000265325"/>
    </source>
</evidence>
<organism evidence="8 9">
    <name type="scientific">Streptomyces showdoensis</name>
    <dbReference type="NCBI Taxonomy" id="68268"/>
    <lineage>
        <taxon>Bacteria</taxon>
        <taxon>Bacillati</taxon>
        <taxon>Actinomycetota</taxon>
        <taxon>Actinomycetes</taxon>
        <taxon>Kitasatosporales</taxon>
        <taxon>Streptomycetaceae</taxon>
        <taxon>Streptomyces</taxon>
    </lineage>
</organism>
<dbReference type="InterPro" id="IPR008909">
    <property type="entry name" value="DALR_anticod-bd"/>
</dbReference>
<dbReference type="SMART" id="SM01016">
    <property type="entry name" value="Arg_tRNA_synt_N"/>
    <property type="match status" value="1"/>
</dbReference>
<protein>
    <recommendedName>
        <fullName evidence="1">arginine--tRNA ligase</fullName>
        <ecNumber evidence="1">6.1.1.19</ecNumber>
    </recommendedName>
</protein>
<dbReference type="NCBIfam" id="NF045898">
    <property type="entry name" value="ArgS_rel_codon"/>
    <property type="match status" value="1"/>
</dbReference>
<dbReference type="GO" id="GO:0006420">
    <property type="term" value="P:arginyl-tRNA aminoacylation"/>
    <property type="evidence" value="ECO:0007669"/>
    <property type="project" value="InterPro"/>
</dbReference>
<sequence length="328" mass="34201">MTPADLSLTVLHAVRRAVDEGALRVDVPAGVKVERPRPGGVGDYASSIALSLARPSGRRPLDVAGILQERLHGSPGIRAVDITGPGFLNFTLDVGQGGRLVREIGAAGLRYGYGDALGGEPVRLAPSGEARARVVGETVLRLLRSQGADAGTGDGGQDDERVHVVPAAYEPEVLGVDPARWALLRPAPQDHALPGAPLLVQHERNPLFRVRYAHSRARALLRNGAQLGVRPAYEGEGEQGSGGSELVAVLADHPGVLLSAARHRAPDRLARHLEGVADALLSFQHTVLPLGDEKPSAAHRSRLALAEAAGTVLAGGLSLLGISAPDQI</sequence>
<dbReference type="Gene3D" id="3.30.1360.70">
    <property type="entry name" value="Arginyl tRNA synthetase N-terminal domain"/>
    <property type="match status" value="1"/>
</dbReference>
<dbReference type="OrthoDB" id="9803211at2"/>
<dbReference type="EC" id="6.1.1.19" evidence="1"/>
<comment type="caution">
    <text evidence="8">The sequence shown here is derived from an EMBL/GenBank/DDBJ whole genome shotgun (WGS) entry which is preliminary data.</text>
</comment>
<accession>A0A2P2GKZ3</accession>
<feature type="domain" description="DALR anticodon binding" evidence="6">
    <location>
        <begin position="210"/>
        <end position="328"/>
    </location>
</feature>
<dbReference type="InterPro" id="IPR001278">
    <property type="entry name" value="Arg-tRNA-ligase"/>
</dbReference>
<dbReference type="SMART" id="SM00836">
    <property type="entry name" value="DALR_1"/>
    <property type="match status" value="1"/>
</dbReference>
<gene>
    <name evidence="8" type="ORF">VO63_19490</name>
</gene>
<comment type="catalytic activity">
    <reaction evidence="5">
        <text>tRNA(Arg) + L-arginine + ATP = L-arginyl-tRNA(Arg) + AMP + diphosphate</text>
        <dbReference type="Rhea" id="RHEA:20301"/>
        <dbReference type="Rhea" id="RHEA-COMP:9658"/>
        <dbReference type="Rhea" id="RHEA-COMP:9673"/>
        <dbReference type="ChEBI" id="CHEBI:30616"/>
        <dbReference type="ChEBI" id="CHEBI:32682"/>
        <dbReference type="ChEBI" id="CHEBI:33019"/>
        <dbReference type="ChEBI" id="CHEBI:78442"/>
        <dbReference type="ChEBI" id="CHEBI:78513"/>
        <dbReference type="ChEBI" id="CHEBI:456215"/>
        <dbReference type="EC" id="6.1.1.19"/>
    </reaction>
</comment>
<evidence type="ECO:0000313" key="8">
    <source>
        <dbReference type="EMBL" id="KKZ72177.1"/>
    </source>
</evidence>
<dbReference type="GO" id="GO:0005524">
    <property type="term" value="F:ATP binding"/>
    <property type="evidence" value="ECO:0007669"/>
    <property type="project" value="UniProtKB-KW"/>
</dbReference>
<keyword evidence="9" id="KW-1185">Reference proteome</keyword>
<evidence type="ECO:0000256" key="1">
    <source>
        <dbReference type="ARBA" id="ARBA00012837"/>
    </source>
</evidence>
<reference evidence="8 9" key="1">
    <citation type="submission" date="2015-05" db="EMBL/GenBank/DDBJ databases">
        <title>Draft Genome assembly of Streptomyces showdoensis.</title>
        <authorList>
            <person name="Thapa K.K."/>
            <person name="Metsa-Ketela M."/>
        </authorList>
    </citation>
    <scope>NUCLEOTIDE SEQUENCE [LARGE SCALE GENOMIC DNA]</scope>
    <source>
        <strain evidence="8 9">ATCC 15227</strain>
    </source>
</reference>
<evidence type="ECO:0000259" key="6">
    <source>
        <dbReference type="SMART" id="SM00836"/>
    </source>
</evidence>
<dbReference type="GO" id="GO:0004814">
    <property type="term" value="F:arginine-tRNA ligase activity"/>
    <property type="evidence" value="ECO:0007669"/>
    <property type="project" value="UniProtKB-EC"/>
</dbReference>
<feature type="domain" description="Arginyl tRNA synthetase N-terminal" evidence="7">
    <location>
        <begin position="4"/>
        <end position="92"/>
    </location>
</feature>
<dbReference type="AlphaFoldDB" id="A0A2P2GKZ3"/>
<dbReference type="GO" id="GO:0005737">
    <property type="term" value="C:cytoplasm"/>
    <property type="evidence" value="ECO:0007669"/>
    <property type="project" value="InterPro"/>
</dbReference>
<dbReference type="Pfam" id="PF05746">
    <property type="entry name" value="DALR_1"/>
    <property type="match status" value="1"/>
</dbReference>
<dbReference type="PANTHER" id="PTHR11956:SF5">
    <property type="entry name" value="ARGININE--TRNA LIGASE, CYTOPLASMIC"/>
    <property type="match status" value="1"/>
</dbReference>
<evidence type="ECO:0000256" key="3">
    <source>
        <dbReference type="ARBA" id="ARBA00022741"/>
    </source>
</evidence>
<evidence type="ECO:0000256" key="5">
    <source>
        <dbReference type="ARBA" id="ARBA00049339"/>
    </source>
</evidence>
<keyword evidence="3" id="KW-0547">Nucleotide-binding</keyword>
<dbReference type="PANTHER" id="PTHR11956">
    <property type="entry name" value="ARGINYL-TRNA SYNTHETASE"/>
    <property type="match status" value="1"/>
</dbReference>
<evidence type="ECO:0000256" key="4">
    <source>
        <dbReference type="ARBA" id="ARBA00022840"/>
    </source>
</evidence>
<evidence type="ECO:0000259" key="7">
    <source>
        <dbReference type="SMART" id="SM01016"/>
    </source>
</evidence>
<dbReference type="RefSeq" id="WP_046909132.1">
    <property type="nucleotide sequence ID" value="NZ_BAAAXG010000026.1"/>
</dbReference>
<keyword evidence="2" id="KW-0436">Ligase</keyword>
<dbReference type="EMBL" id="LAQS01000029">
    <property type="protein sequence ID" value="KKZ72177.1"/>
    <property type="molecule type" value="Genomic_DNA"/>
</dbReference>
<proteinExistence type="predicted"/>
<dbReference type="Proteomes" id="UP000265325">
    <property type="component" value="Unassembled WGS sequence"/>
</dbReference>
<dbReference type="InterPro" id="IPR036695">
    <property type="entry name" value="Arg-tRNA-synth_N_sf"/>
</dbReference>
<dbReference type="Pfam" id="PF03485">
    <property type="entry name" value="Arg_tRNA_synt_N"/>
    <property type="match status" value="1"/>
</dbReference>
<keyword evidence="4" id="KW-0067">ATP-binding</keyword>